<evidence type="ECO:0000313" key="2">
    <source>
        <dbReference type="EMBL" id="CAJ1944486.1"/>
    </source>
</evidence>
<reference evidence="2" key="1">
    <citation type="submission" date="2023-10" db="EMBL/GenBank/DDBJ databases">
        <authorList>
            <person name="Domelevo Entfellner J.-B."/>
        </authorList>
    </citation>
    <scope>NUCLEOTIDE SEQUENCE</scope>
</reference>
<dbReference type="Gramene" id="rna-AYBTSS11_LOCUS11937">
    <property type="protein sequence ID" value="CAJ1944486.1"/>
    <property type="gene ID" value="gene-AYBTSS11_LOCUS11937"/>
</dbReference>
<dbReference type="PANTHER" id="PTHR31672:SF13">
    <property type="entry name" value="F-BOX PROTEIN CPR30-LIKE"/>
    <property type="match status" value="1"/>
</dbReference>
<dbReference type="PROSITE" id="PS50181">
    <property type="entry name" value="FBOX"/>
    <property type="match status" value="1"/>
</dbReference>
<proteinExistence type="predicted"/>
<dbReference type="Pfam" id="PF07734">
    <property type="entry name" value="FBA_1"/>
    <property type="match status" value="1"/>
</dbReference>
<feature type="domain" description="F-box" evidence="1">
    <location>
        <begin position="3"/>
        <end position="48"/>
    </location>
</feature>
<dbReference type="NCBIfam" id="TIGR01640">
    <property type="entry name" value="F_box_assoc_1"/>
    <property type="match status" value="1"/>
</dbReference>
<protein>
    <recommendedName>
        <fullName evidence="1">F-box domain-containing protein</fullName>
    </recommendedName>
</protein>
<dbReference type="InterPro" id="IPR006527">
    <property type="entry name" value="F-box-assoc_dom_typ1"/>
</dbReference>
<dbReference type="PANTHER" id="PTHR31672">
    <property type="entry name" value="BNACNNG10540D PROTEIN"/>
    <property type="match status" value="1"/>
</dbReference>
<dbReference type="EMBL" id="OY731400">
    <property type="protein sequence ID" value="CAJ1944486.1"/>
    <property type="molecule type" value="Genomic_DNA"/>
</dbReference>
<dbReference type="Gene3D" id="1.20.1280.50">
    <property type="match status" value="1"/>
</dbReference>
<sequence>MAMATAPILPEDLILEILSWLPVEPLMRFRCVSKTWDSLIFEPYFVKLHRERSSKETQVLLKFKDLNDVTNTWATFCSAPRLIQNPSSSLDDNRRYRLNPLNFFFGSCNGLLCLHESFVIYEYEEHWVRFWNPATRIMSESSPRLCLHSSDYPAKTSSMKYGFGYDHQNDTYKVLAMTLDTQRQQMNVKVYCMGDTCWKNILTCPSFFTFDQVGYSVSGTVNWIGLPTEEDQPETPPNCEFVEIFSYDLTNDTYRYLRVPDYVFDELPFAEPYLGVFNGCLCVSLDQKRSNFIILLLKEIRGETSWTQLLNISYESLQISIASYVDVVFLCMSDHVMLLANYEDSKFIIYDLKLNRIERTEKFSNPFHILSYDYVPSLVLPR</sequence>
<dbReference type="InterPro" id="IPR036047">
    <property type="entry name" value="F-box-like_dom_sf"/>
</dbReference>
<keyword evidence="3" id="KW-1185">Reference proteome</keyword>
<organism evidence="2 3">
    <name type="scientific">Sphenostylis stenocarpa</name>
    <dbReference type="NCBI Taxonomy" id="92480"/>
    <lineage>
        <taxon>Eukaryota</taxon>
        <taxon>Viridiplantae</taxon>
        <taxon>Streptophyta</taxon>
        <taxon>Embryophyta</taxon>
        <taxon>Tracheophyta</taxon>
        <taxon>Spermatophyta</taxon>
        <taxon>Magnoliopsida</taxon>
        <taxon>eudicotyledons</taxon>
        <taxon>Gunneridae</taxon>
        <taxon>Pentapetalae</taxon>
        <taxon>rosids</taxon>
        <taxon>fabids</taxon>
        <taxon>Fabales</taxon>
        <taxon>Fabaceae</taxon>
        <taxon>Papilionoideae</taxon>
        <taxon>50 kb inversion clade</taxon>
        <taxon>NPAAA clade</taxon>
        <taxon>indigoferoid/millettioid clade</taxon>
        <taxon>Phaseoleae</taxon>
        <taxon>Sphenostylis</taxon>
    </lineage>
</organism>
<evidence type="ECO:0000313" key="3">
    <source>
        <dbReference type="Proteomes" id="UP001189624"/>
    </source>
</evidence>
<gene>
    <name evidence="2" type="ORF">AYBTSS11_LOCUS11937</name>
</gene>
<dbReference type="InterPro" id="IPR001810">
    <property type="entry name" value="F-box_dom"/>
</dbReference>
<dbReference type="AlphaFoldDB" id="A0AA86SM86"/>
<dbReference type="Proteomes" id="UP001189624">
    <property type="component" value="Chromosome 3"/>
</dbReference>
<dbReference type="Pfam" id="PF00646">
    <property type="entry name" value="F-box"/>
    <property type="match status" value="1"/>
</dbReference>
<name>A0AA86SM86_9FABA</name>
<dbReference type="InterPro" id="IPR050796">
    <property type="entry name" value="SCF_F-box_component"/>
</dbReference>
<evidence type="ECO:0000259" key="1">
    <source>
        <dbReference type="PROSITE" id="PS50181"/>
    </source>
</evidence>
<accession>A0AA86SM86</accession>
<dbReference type="SMART" id="SM00256">
    <property type="entry name" value="FBOX"/>
    <property type="match status" value="1"/>
</dbReference>
<dbReference type="CDD" id="cd22157">
    <property type="entry name" value="F-box_AtFBW1-like"/>
    <property type="match status" value="1"/>
</dbReference>
<dbReference type="InterPro" id="IPR017451">
    <property type="entry name" value="F-box-assoc_interact_dom"/>
</dbReference>
<dbReference type="SUPFAM" id="SSF81383">
    <property type="entry name" value="F-box domain"/>
    <property type="match status" value="1"/>
</dbReference>